<protein>
    <submittedName>
        <fullName evidence="5">Transcriptional regulator, AraC family</fullName>
    </submittedName>
</protein>
<organism evidence="5 6">
    <name type="scientific">Moritella viscosa</name>
    <dbReference type="NCBI Taxonomy" id="80854"/>
    <lineage>
        <taxon>Bacteria</taxon>
        <taxon>Pseudomonadati</taxon>
        <taxon>Pseudomonadota</taxon>
        <taxon>Gammaproteobacteria</taxon>
        <taxon>Alteromonadales</taxon>
        <taxon>Moritellaceae</taxon>
        <taxon>Moritella</taxon>
    </lineage>
</organism>
<evidence type="ECO:0000256" key="3">
    <source>
        <dbReference type="ARBA" id="ARBA00023163"/>
    </source>
</evidence>
<evidence type="ECO:0000313" key="5">
    <source>
        <dbReference type="EMBL" id="SGY89300.1"/>
    </source>
</evidence>
<dbReference type="SMART" id="SM00342">
    <property type="entry name" value="HTH_ARAC"/>
    <property type="match status" value="1"/>
</dbReference>
<reference evidence="5 6" key="1">
    <citation type="submission" date="2016-11" db="EMBL/GenBank/DDBJ databases">
        <authorList>
            <person name="Jaros S."/>
            <person name="Januszkiewicz K."/>
            <person name="Wedrychowicz H."/>
        </authorList>
    </citation>
    <scope>NUCLEOTIDE SEQUENCE [LARGE SCALE GENOMIC DNA]</scope>
    <source>
        <strain evidence="5">NVI 5450</strain>
    </source>
</reference>
<keyword evidence="3" id="KW-0804">Transcription</keyword>
<sequence length="283" mass="32511">MAELAPKDWLELSKDDDTGIETIRAHFNGHAYDPHWHDSYLVGITEQGVQQFNCRRNTHTSLSGGSFLLEPGEIHDGKAPEYGGFTYRMLYIPQDWIKDKFLTLFDNIPSSFELNFDTTLSNNKALSASISSAFLSLHHQDPKIVKDACLDQMLEKLTINLDWRKKQSKSLEVDVIALKTQDFLHANIYTDIDLEALSRAVDTDRFRINRAFKAAFGLSPHAYLIQLRLVKARQLLSQGYQPIDVASELCFADQSHLGRWFRRVYKLTPANYQQLCTNHPDYR</sequence>
<accession>A0A1K9Z100</accession>
<dbReference type="PANTHER" id="PTHR46796:SF2">
    <property type="entry name" value="TRANSCRIPTIONAL REGULATORY PROTEIN"/>
    <property type="match status" value="1"/>
</dbReference>
<keyword evidence="1" id="KW-0805">Transcription regulation</keyword>
<dbReference type="AlphaFoldDB" id="A0A1K9Z100"/>
<dbReference type="Proteomes" id="UP000183794">
    <property type="component" value="Unassembled WGS sequence"/>
</dbReference>
<dbReference type="InterPro" id="IPR009057">
    <property type="entry name" value="Homeodomain-like_sf"/>
</dbReference>
<dbReference type="InterPro" id="IPR003313">
    <property type="entry name" value="AraC-bd"/>
</dbReference>
<dbReference type="GO" id="GO:0003700">
    <property type="term" value="F:DNA-binding transcription factor activity"/>
    <property type="evidence" value="ECO:0007669"/>
    <property type="project" value="InterPro"/>
</dbReference>
<keyword evidence="2" id="KW-0238">DNA-binding</keyword>
<dbReference type="InterPro" id="IPR050204">
    <property type="entry name" value="AraC_XylS_family_regulators"/>
</dbReference>
<dbReference type="Pfam" id="PF12833">
    <property type="entry name" value="HTH_18"/>
    <property type="match status" value="1"/>
</dbReference>
<dbReference type="Pfam" id="PF02311">
    <property type="entry name" value="AraC_binding"/>
    <property type="match status" value="1"/>
</dbReference>
<dbReference type="RefSeq" id="WP_075481042.1">
    <property type="nucleotide sequence ID" value="NZ_CAWRBC010000164.1"/>
</dbReference>
<name>A0A1K9Z100_9GAMM</name>
<evidence type="ECO:0000313" key="6">
    <source>
        <dbReference type="Proteomes" id="UP000183794"/>
    </source>
</evidence>
<gene>
    <name evidence="5" type="ORF">NVI5450_0979</name>
</gene>
<dbReference type="InterPro" id="IPR018060">
    <property type="entry name" value="HTH_AraC"/>
</dbReference>
<dbReference type="GO" id="GO:0043565">
    <property type="term" value="F:sequence-specific DNA binding"/>
    <property type="evidence" value="ECO:0007669"/>
    <property type="project" value="InterPro"/>
</dbReference>
<dbReference type="EMBL" id="FPLD01000035">
    <property type="protein sequence ID" value="SGY89300.1"/>
    <property type="molecule type" value="Genomic_DNA"/>
</dbReference>
<dbReference type="InterPro" id="IPR037923">
    <property type="entry name" value="HTH-like"/>
</dbReference>
<dbReference type="Gene3D" id="1.10.10.60">
    <property type="entry name" value="Homeodomain-like"/>
    <property type="match status" value="1"/>
</dbReference>
<dbReference type="SUPFAM" id="SSF51215">
    <property type="entry name" value="Regulatory protein AraC"/>
    <property type="match status" value="1"/>
</dbReference>
<dbReference type="OrthoDB" id="5622169at2"/>
<dbReference type="PANTHER" id="PTHR46796">
    <property type="entry name" value="HTH-TYPE TRANSCRIPTIONAL ACTIVATOR RHAS-RELATED"/>
    <property type="match status" value="1"/>
</dbReference>
<evidence type="ECO:0000256" key="2">
    <source>
        <dbReference type="ARBA" id="ARBA00023125"/>
    </source>
</evidence>
<proteinExistence type="predicted"/>
<evidence type="ECO:0000256" key="1">
    <source>
        <dbReference type="ARBA" id="ARBA00023015"/>
    </source>
</evidence>
<dbReference type="PROSITE" id="PS01124">
    <property type="entry name" value="HTH_ARAC_FAMILY_2"/>
    <property type="match status" value="1"/>
</dbReference>
<evidence type="ECO:0000259" key="4">
    <source>
        <dbReference type="PROSITE" id="PS01124"/>
    </source>
</evidence>
<feature type="domain" description="HTH araC/xylS-type" evidence="4">
    <location>
        <begin position="178"/>
        <end position="275"/>
    </location>
</feature>
<dbReference type="SUPFAM" id="SSF46689">
    <property type="entry name" value="Homeodomain-like"/>
    <property type="match status" value="2"/>
</dbReference>